<feature type="transmembrane region" description="Helical" evidence="1">
    <location>
        <begin position="64"/>
        <end position="85"/>
    </location>
</feature>
<reference evidence="2" key="1">
    <citation type="submission" date="2022-07" db="EMBL/GenBank/DDBJ databases">
        <authorList>
            <person name="Jung M.-Y."/>
            <person name="Lee M."/>
        </authorList>
    </citation>
    <scope>NUCLEOTIDE SEQUENCE</scope>
    <source>
        <strain evidence="2">S8</strain>
    </source>
</reference>
<evidence type="ECO:0000313" key="2">
    <source>
        <dbReference type="EMBL" id="MCQ9210308.1"/>
    </source>
</evidence>
<proteinExistence type="predicted"/>
<keyword evidence="1" id="KW-0812">Transmembrane</keyword>
<keyword evidence="1" id="KW-0472">Membrane</keyword>
<reference evidence="2" key="2">
    <citation type="journal article" date="2023" name="Curr. Microbiol.">
        <title>Granulicatella seriolae sp. nov., a Novel Facultative Anaerobe Isolated from Yellowtail Marine Fish.</title>
        <authorList>
            <person name="Lee M."/>
            <person name="Choi Y.J."/>
            <person name="Farooq A."/>
            <person name="Jeong J.B."/>
            <person name="Jung M.Y."/>
        </authorList>
    </citation>
    <scope>NUCLEOTIDE SEQUENCE</scope>
    <source>
        <strain evidence="2">S8</strain>
    </source>
</reference>
<feature type="transmembrane region" description="Helical" evidence="1">
    <location>
        <begin position="34"/>
        <end position="57"/>
    </location>
</feature>
<dbReference type="EMBL" id="JANHNZ010000006">
    <property type="protein sequence ID" value="MCQ9210308.1"/>
    <property type="molecule type" value="Genomic_DNA"/>
</dbReference>
<reference evidence="2" key="3">
    <citation type="journal article" date="2023" name="Microbiol. Resour. Announc.">
        <title>Draft Genome Sequence of Granulicatella sp. Strain S8, Isolated from a Marine Fish, Seriola quinqueradiata.</title>
        <authorList>
            <person name="Lee M."/>
            <person name="Farooq A."/>
            <person name="Jeong J.B."/>
            <person name="Jung M.Y."/>
        </authorList>
    </citation>
    <scope>NUCLEOTIDE SEQUENCE</scope>
    <source>
        <strain evidence="2">S8</strain>
    </source>
</reference>
<dbReference type="RefSeq" id="WP_256945419.1">
    <property type="nucleotide sequence ID" value="NZ_JANHNZ010000006.1"/>
</dbReference>
<protein>
    <recommendedName>
        <fullName evidence="4">MFS transporter</fullName>
    </recommendedName>
</protein>
<dbReference type="Proteomes" id="UP001059480">
    <property type="component" value="Unassembled WGS sequence"/>
</dbReference>
<evidence type="ECO:0000313" key="3">
    <source>
        <dbReference type="Proteomes" id="UP001059480"/>
    </source>
</evidence>
<accession>A0ABT1WP92</accession>
<sequence>MPLLLFMVGFLVIGLMNGVNPFILPISYYSQTGLMVTSIGAFLVQSILYQVLGLLVIYQLVRLFICLGADLPLILIALVLGWLPVMVSSSL</sequence>
<keyword evidence="1" id="KW-1133">Transmembrane helix</keyword>
<organism evidence="2 3">
    <name type="scientific">Granulicatella seriolae</name>
    <dbReference type="NCBI Taxonomy" id="2967226"/>
    <lineage>
        <taxon>Bacteria</taxon>
        <taxon>Bacillati</taxon>
        <taxon>Bacillota</taxon>
        <taxon>Bacilli</taxon>
        <taxon>Lactobacillales</taxon>
        <taxon>Carnobacteriaceae</taxon>
        <taxon>Granulicatella</taxon>
    </lineage>
</organism>
<name>A0ABT1WP92_9LACT</name>
<gene>
    <name evidence="2" type="ORF">NPA36_07065</name>
</gene>
<evidence type="ECO:0000256" key="1">
    <source>
        <dbReference type="SAM" id="Phobius"/>
    </source>
</evidence>
<keyword evidence="3" id="KW-1185">Reference proteome</keyword>
<evidence type="ECO:0008006" key="4">
    <source>
        <dbReference type="Google" id="ProtNLM"/>
    </source>
</evidence>
<comment type="caution">
    <text evidence="2">The sequence shown here is derived from an EMBL/GenBank/DDBJ whole genome shotgun (WGS) entry which is preliminary data.</text>
</comment>